<keyword evidence="2" id="KW-0040">ANK repeat</keyword>
<reference evidence="4" key="1">
    <citation type="journal article" date="2020" name="Stud. Mycol.">
        <title>101 Dothideomycetes genomes: a test case for predicting lifestyles and emergence of pathogens.</title>
        <authorList>
            <person name="Haridas S."/>
            <person name="Albert R."/>
            <person name="Binder M."/>
            <person name="Bloem J."/>
            <person name="Labutti K."/>
            <person name="Salamov A."/>
            <person name="Andreopoulos B."/>
            <person name="Baker S."/>
            <person name="Barry K."/>
            <person name="Bills G."/>
            <person name="Bluhm B."/>
            <person name="Cannon C."/>
            <person name="Castanera R."/>
            <person name="Culley D."/>
            <person name="Daum C."/>
            <person name="Ezra D."/>
            <person name="Gonzalez J."/>
            <person name="Henrissat B."/>
            <person name="Kuo A."/>
            <person name="Liang C."/>
            <person name="Lipzen A."/>
            <person name="Lutzoni F."/>
            <person name="Magnuson J."/>
            <person name="Mondo S."/>
            <person name="Nolan M."/>
            <person name="Ohm R."/>
            <person name="Pangilinan J."/>
            <person name="Park H.-J."/>
            <person name="Ramirez L."/>
            <person name="Alfaro M."/>
            <person name="Sun H."/>
            <person name="Tritt A."/>
            <person name="Yoshinaga Y."/>
            <person name="Zwiers L.-H."/>
            <person name="Turgeon B."/>
            <person name="Goodwin S."/>
            <person name="Spatafora J."/>
            <person name="Crous P."/>
            <person name="Grigoriev I."/>
        </authorList>
    </citation>
    <scope>NUCLEOTIDE SEQUENCE</scope>
    <source>
        <strain evidence="4">CBS 125425</strain>
    </source>
</reference>
<dbReference type="PROSITE" id="PS50088">
    <property type="entry name" value="ANK_REPEAT"/>
    <property type="match status" value="1"/>
</dbReference>
<dbReference type="Proteomes" id="UP000799444">
    <property type="component" value="Unassembled WGS sequence"/>
</dbReference>
<dbReference type="SUPFAM" id="SSF52540">
    <property type="entry name" value="P-loop containing nucleoside triphosphate hydrolases"/>
    <property type="match status" value="1"/>
</dbReference>
<dbReference type="InterPro" id="IPR007111">
    <property type="entry name" value="NACHT_NTPase"/>
</dbReference>
<feature type="repeat" description="ANK" evidence="2">
    <location>
        <begin position="633"/>
        <end position="662"/>
    </location>
</feature>
<accession>A0A9P4UZV5</accession>
<proteinExistence type="predicted"/>
<dbReference type="PANTHER" id="PTHR10039:SF16">
    <property type="entry name" value="GPI INOSITOL-DEACYLASE"/>
    <property type="match status" value="1"/>
</dbReference>
<dbReference type="AlphaFoldDB" id="A0A9P4UZV5"/>
<comment type="caution">
    <text evidence="4">The sequence shown here is derived from an EMBL/GenBank/DDBJ whole genome shotgun (WGS) entry which is preliminary data.</text>
</comment>
<dbReference type="SMART" id="SM00248">
    <property type="entry name" value="ANK"/>
    <property type="match status" value="4"/>
</dbReference>
<dbReference type="PANTHER" id="PTHR10039">
    <property type="entry name" value="AMELOGENIN"/>
    <property type="match status" value="1"/>
</dbReference>
<evidence type="ECO:0000259" key="3">
    <source>
        <dbReference type="PROSITE" id="PS50837"/>
    </source>
</evidence>
<dbReference type="Gene3D" id="3.40.50.300">
    <property type="entry name" value="P-loop containing nucleotide triphosphate hydrolases"/>
    <property type="match status" value="1"/>
</dbReference>
<dbReference type="PROSITE" id="PS50837">
    <property type="entry name" value="NACHT"/>
    <property type="match status" value="1"/>
</dbReference>
<dbReference type="InterPro" id="IPR027417">
    <property type="entry name" value="P-loop_NTPase"/>
</dbReference>
<evidence type="ECO:0000256" key="2">
    <source>
        <dbReference type="PROSITE-ProRule" id="PRU00023"/>
    </source>
</evidence>
<dbReference type="EMBL" id="ML996197">
    <property type="protein sequence ID" value="KAF2731353.1"/>
    <property type="molecule type" value="Genomic_DNA"/>
</dbReference>
<sequence>MSNVLSISSGIAGLISLSSSAVVAGYKYVDSIRSAPEDLKSLLRETASLNSVLSQLMSHCMSDEPARQIAYYELNENNDIVKELLHNARDVENEKILEWLSMLNETVKHMTTTALKQPGTYEWFLKEQRVLDWLSTGTLLWLHGASGVGKTVLVSSLIEHIADSPRYKAGIDALSYHYCDFSDPSTLEPAKILGSLVWQTTARTNNISPAIRTLYRKYAQQSPQSGMLVQILSDVVAPVYGTTYLIIDGLDESRERQQLLDAIQPLHQVSEKSRSIKILLSSRPELDIRQRLLSNLSFLIETTHTELAIKTHIRSEIARIPKLSAMPVSAQGNILSSLTKRADGMFRWVQCQLDALGKVRTPRALEHALRTLPAGLYNRLDPAERLMVPEDVLNLCGSLVRLQGDQAVVLSHFSVKEYLLSGHPADKEPRLAKFALKADESWHYVTQCLLSYILSIGMGVREQQLNGVVDEDEYPLTSFAKCTKWTRYQDSIAIAPWMNQHLHVERSTDWLSLLDYVRPNARQAISYDVAYVRGILLRSLICFWNRHIQDDGLVKDSSMSIAVGKIARLLLRLQQECERPENSEVILSSSEMHFTSVSPLCAAASFDCDSVLRFLLNNGALVDGTPSPGFVSNPLLRALEFGNQRIVRTLIEFGANINVRGLTASHGCTALTSAAIHSSELVRYLLDESNVNTNMVDAFGRTFAMHDTEIGRNSKPLLPRLNELRERETEFLDKSTLYATILGLLKEVKRYPISAKSRNSVYNIVSQFLFHIGPKYFQYGAAFAEQSSECKVNIRHSYHCSMFSLVIGPDISDGEMDYCRGHMFYELPRPCWYNFEESVVLEDGSNLPEMIDFLERDITALLEGEQERVSQTD</sequence>
<dbReference type="InterPro" id="IPR056884">
    <property type="entry name" value="NPHP3-like_N"/>
</dbReference>
<dbReference type="InterPro" id="IPR002110">
    <property type="entry name" value="Ankyrin_rpt"/>
</dbReference>
<dbReference type="OrthoDB" id="3944243at2759"/>
<dbReference type="SUPFAM" id="SSF48403">
    <property type="entry name" value="Ankyrin repeat"/>
    <property type="match status" value="1"/>
</dbReference>
<keyword evidence="1" id="KW-0677">Repeat</keyword>
<dbReference type="Gene3D" id="1.25.40.20">
    <property type="entry name" value="Ankyrin repeat-containing domain"/>
    <property type="match status" value="1"/>
</dbReference>
<gene>
    <name evidence="4" type="ORF">EJ04DRAFT_566899</name>
</gene>
<evidence type="ECO:0000313" key="4">
    <source>
        <dbReference type="EMBL" id="KAF2731353.1"/>
    </source>
</evidence>
<feature type="domain" description="NACHT" evidence="3">
    <location>
        <begin position="138"/>
        <end position="284"/>
    </location>
</feature>
<evidence type="ECO:0000256" key="1">
    <source>
        <dbReference type="ARBA" id="ARBA00022737"/>
    </source>
</evidence>
<protein>
    <recommendedName>
        <fullName evidence="3">NACHT domain-containing protein</fullName>
    </recommendedName>
</protein>
<organism evidence="4 5">
    <name type="scientific">Polyplosphaeria fusca</name>
    <dbReference type="NCBI Taxonomy" id="682080"/>
    <lineage>
        <taxon>Eukaryota</taxon>
        <taxon>Fungi</taxon>
        <taxon>Dikarya</taxon>
        <taxon>Ascomycota</taxon>
        <taxon>Pezizomycotina</taxon>
        <taxon>Dothideomycetes</taxon>
        <taxon>Pleosporomycetidae</taxon>
        <taxon>Pleosporales</taxon>
        <taxon>Tetraplosphaeriaceae</taxon>
        <taxon>Polyplosphaeria</taxon>
    </lineage>
</organism>
<dbReference type="InterPro" id="IPR036770">
    <property type="entry name" value="Ankyrin_rpt-contain_sf"/>
</dbReference>
<name>A0A9P4UZV5_9PLEO</name>
<dbReference type="Pfam" id="PF12796">
    <property type="entry name" value="Ank_2"/>
    <property type="match status" value="1"/>
</dbReference>
<dbReference type="Pfam" id="PF24883">
    <property type="entry name" value="NPHP3_N"/>
    <property type="match status" value="1"/>
</dbReference>
<evidence type="ECO:0000313" key="5">
    <source>
        <dbReference type="Proteomes" id="UP000799444"/>
    </source>
</evidence>
<keyword evidence="5" id="KW-1185">Reference proteome</keyword>